<gene>
    <name evidence="2" type="ORF">C7B82_29425</name>
</gene>
<dbReference type="Proteomes" id="UP000239576">
    <property type="component" value="Unassembled WGS sequence"/>
</dbReference>
<feature type="region of interest" description="Disordered" evidence="1">
    <location>
        <begin position="278"/>
        <end position="298"/>
    </location>
</feature>
<proteinExistence type="predicted"/>
<dbReference type="EMBL" id="PVWK01000158">
    <property type="protein sequence ID" value="PSB23901.1"/>
    <property type="molecule type" value="Genomic_DNA"/>
</dbReference>
<protein>
    <submittedName>
        <fullName evidence="2">Uncharacterized protein</fullName>
    </submittedName>
</protein>
<dbReference type="AlphaFoldDB" id="A0A2T1DTZ5"/>
<reference evidence="3" key="1">
    <citation type="submission" date="2018-02" db="EMBL/GenBank/DDBJ databases">
        <authorList>
            <person name="Moore K."/>
            <person name="Momper L."/>
        </authorList>
    </citation>
    <scope>NUCLEOTIDE SEQUENCE [LARGE SCALE GENOMIC DNA]</scope>
    <source>
        <strain evidence="3">ULC18</strain>
    </source>
</reference>
<evidence type="ECO:0000313" key="2">
    <source>
        <dbReference type="EMBL" id="PSB23901.1"/>
    </source>
</evidence>
<accession>A0A2T1DTZ5</accession>
<organism evidence="2 3">
    <name type="scientific">Stenomitos frigidus ULC18</name>
    <dbReference type="NCBI Taxonomy" id="2107698"/>
    <lineage>
        <taxon>Bacteria</taxon>
        <taxon>Bacillati</taxon>
        <taxon>Cyanobacteriota</taxon>
        <taxon>Cyanophyceae</taxon>
        <taxon>Leptolyngbyales</taxon>
        <taxon>Leptolyngbyaceae</taxon>
        <taxon>Stenomitos</taxon>
    </lineage>
</organism>
<comment type="caution">
    <text evidence="2">The sequence shown here is derived from an EMBL/GenBank/DDBJ whole genome shotgun (WGS) entry which is preliminary data.</text>
</comment>
<reference evidence="2 3" key="2">
    <citation type="submission" date="2018-03" db="EMBL/GenBank/DDBJ databases">
        <title>The ancient ancestry and fast evolution of plastids.</title>
        <authorList>
            <person name="Moore K.R."/>
            <person name="Magnabosco C."/>
            <person name="Momper L."/>
            <person name="Gold D.A."/>
            <person name="Bosak T."/>
            <person name="Fournier G.P."/>
        </authorList>
    </citation>
    <scope>NUCLEOTIDE SEQUENCE [LARGE SCALE GENOMIC DNA]</scope>
    <source>
        <strain evidence="2 3">ULC18</strain>
    </source>
</reference>
<feature type="compositionally biased region" description="Polar residues" evidence="1">
    <location>
        <begin position="288"/>
        <end position="298"/>
    </location>
</feature>
<name>A0A2T1DTZ5_9CYAN</name>
<evidence type="ECO:0000256" key="1">
    <source>
        <dbReference type="SAM" id="MobiDB-lite"/>
    </source>
</evidence>
<sequence>MRVDKANGGLTVSGDLYRFRFFIPIPLPIPSLPIPIPDPRLPQLPGSTTPAIASMDTADATEIPIHPRNRYHSYLKVTNVQFSPVITTAHCHLTLTIDEYRYTQPPAGSFDGSFPTTPSRTVTAVLSPKASPVGLSGPYFEGKLYETGVEKGTFSMSWVSPFFRRATVEVDTLTGSVAPQAVPATSGSGTEDFKTVFATAGWDLNVIYDQTSIPVPAGVTATNCWSSADLHALMLSVRNPATNLDRDWRMHLLVVPAHLGCGRGVMYDTIEVPREGVASFSDDGYPDSDSSNFGTATNQKQRDVARAFLRSACHEVGHGFNQQHQEITLFGEPGADNSIMTTSPSVADVLGGATTGDPSVFPDNIALRFNAHVRHHLIHFPDPVVRPGGMTFGTGHSSTVPEVDVDRYFYRSEVLELKLVVKKQRVKLGEPLPLSWELVNNTKEAIATPSDISIEAQHAEITVIKTDGSAKRMSSFVIQTDKGSIKDLKPGKKRKAETTLFWSSKGFAFTEPGKHTIAVKIRWNQAGIPCGVQSNLELWVDYPTSEADNEVAATLLDQEVGKFVALGGNAKHLKAGVSRVEEAIAQHGNHPASKAMMAYGGHKYSKLSE</sequence>
<evidence type="ECO:0000313" key="3">
    <source>
        <dbReference type="Proteomes" id="UP000239576"/>
    </source>
</evidence>
<keyword evidence="3" id="KW-1185">Reference proteome</keyword>